<dbReference type="Gene3D" id="3.30.450.190">
    <property type="match status" value="1"/>
</dbReference>
<dbReference type="InterPro" id="IPR027417">
    <property type="entry name" value="P-loop_NTPase"/>
</dbReference>
<dbReference type="InterPro" id="IPR006762">
    <property type="entry name" value="Gtr1_RagA"/>
</dbReference>
<dbReference type="GO" id="GO:0003924">
    <property type="term" value="F:GTPase activity"/>
    <property type="evidence" value="ECO:0007669"/>
    <property type="project" value="UniProtKB-UniRule"/>
</dbReference>
<dbReference type="GO" id="GO:1990131">
    <property type="term" value="C:Gtr1-Gtr2 GTPase complex"/>
    <property type="evidence" value="ECO:0007669"/>
    <property type="project" value="UniProtKB-UniRule"/>
</dbReference>
<proteinExistence type="inferred from homology"/>
<dbReference type="GO" id="GO:1904263">
    <property type="term" value="P:positive regulation of TORC1 signaling"/>
    <property type="evidence" value="ECO:0007669"/>
    <property type="project" value="TreeGrafter"/>
</dbReference>
<evidence type="ECO:0000256" key="1">
    <source>
        <dbReference type="ARBA" id="ARBA00007756"/>
    </source>
</evidence>
<comment type="function">
    <text evidence="4">GTPase involved in activation of the TORC1 signaling pathway, which promotes growth and represses autophagy in nutrient-rich conditions.</text>
</comment>
<dbReference type="Proteomes" id="UP000398389">
    <property type="component" value="Unassembled WGS sequence"/>
</dbReference>
<dbReference type="FunFam" id="3.40.50.300:FF:001086">
    <property type="entry name" value="GTP-binding protein GTR2"/>
    <property type="match status" value="1"/>
</dbReference>
<dbReference type="GO" id="GO:0009267">
    <property type="term" value="P:cellular response to starvation"/>
    <property type="evidence" value="ECO:0007669"/>
    <property type="project" value="TreeGrafter"/>
</dbReference>
<dbReference type="GO" id="GO:0010507">
    <property type="term" value="P:negative regulation of autophagy"/>
    <property type="evidence" value="ECO:0007669"/>
    <property type="project" value="TreeGrafter"/>
</dbReference>
<keyword evidence="7" id="KW-1185">Reference proteome</keyword>
<evidence type="ECO:0000256" key="4">
    <source>
        <dbReference type="RuleBase" id="RU367014"/>
    </source>
</evidence>
<dbReference type="SUPFAM" id="SSF52540">
    <property type="entry name" value="P-loop containing nucleoside triphosphate hydrolases"/>
    <property type="match status" value="1"/>
</dbReference>
<keyword evidence="3 4" id="KW-0342">GTP-binding</keyword>
<dbReference type="GeneID" id="43581809"/>
<accession>A0A5E8BJR6</accession>
<keyword evidence="2 4" id="KW-0547">Nucleotide-binding</keyword>
<dbReference type="GO" id="GO:0005525">
    <property type="term" value="F:GTP binding"/>
    <property type="evidence" value="ECO:0007669"/>
    <property type="project" value="UniProtKB-UniRule"/>
</dbReference>
<evidence type="ECO:0000313" key="6">
    <source>
        <dbReference type="EMBL" id="VVT51122.1"/>
    </source>
</evidence>
<dbReference type="PANTHER" id="PTHR11259:SF2">
    <property type="entry name" value="GH16429P"/>
    <property type="match status" value="1"/>
</dbReference>
<evidence type="ECO:0000256" key="5">
    <source>
        <dbReference type="SAM" id="MobiDB-lite"/>
    </source>
</evidence>
<gene>
    <name evidence="6" type="ORF">SAPINGB_P002991</name>
</gene>
<comment type="subunit">
    <text evidence="4">Component of the GSE complex.</text>
</comment>
<evidence type="ECO:0000256" key="3">
    <source>
        <dbReference type="ARBA" id="ARBA00023134"/>
    </source>
</evidence>
<feature type="region of interest" description="Disordered" evidence="5">
    <location>
        <begin position="276"/>
        <end position="300"/>
    </location>
</feature>
<dbReference type="Gene3D" id="3.40.50.300">
    <property type="entry name" value="P-loop containing nucleotide triphosphate hydrolases"/>
    <property type="match status" value="1"/>
</dbReference>
<dbReference type="OrthoDB" id="26136at2759"/>
<dbReference type="EMBL" id="CABVLU010000002">
    <property type="protein sequence ID" value="VVT51122.1"/>
    <property type="molecule type" value="Genomic_DNA"/>
</dbReference>
<dbReference type="GO" id="GO:0000329">
    <property type="term" value="C:fungal-type vacuole membrane"/>
    <property type="evidence" value="ECO:0007669"/>
    <property type="project" value="TreeGrafter"/>
</dbReference>
<protein>
    <recommendedName>
        <fullName evidence="4">GTP-binding protein</fullName>
    </recommendedName>
</protein>
<evidence type="ECO:0000313" key="7">
    <source>
        <dbReference type="Proteomes" id="UP000398389"/>
    </source>
</evidence>
<comment type="similarity">
    <text evidence="1 4">Belongs to the GTR/RAG GTP-binding protein family.</text>
</comment>
<evidence type="ECO:0000256" key="2">
    <source>
        <dbReference type="ARBA" id="ARBA00022741"/>
    </source>
</evidence>
<name>A0A5E8BJR6_9ASCO</name>
<dbReference type="GO" id="GO:0005634">
    <property type="term" value="C:nucleus"/>
    <property type="evidence" value="ECO:0007669"/>
    <property type="project" value="TreeGrafter"/>
</dbReference>
<dbReference type="PANTHER" id="PTHR11259">
    <property type="entry name" value="RAS-RELATED GTP BINDING RAG/GTR YEAST"/>
    <property type="match status" value="1"/>
</dbReference>
<dbReference type="Pfam" id="PF04670">
    <property type="entry name" value="Gtr1_RagA"/>
    <property type="match status" value="1"/>
</dbReference>
<sequence>MDVLRPGTGSSISSPEECPQILLMGLRTSGKSSICEVVFNNMKPLEALYIESTTHPTSREILNASSLFRFYITEIPGQMSVTEESDLDVIRYLQNTGALIYVIDCQSEYLGALQNLVAIIHQALSVNPLINIEVLIHKVDGLTYEFRYETRRDIIQRIQAELEELGLKNAQITFYLTSIYDRSIHDALSRIVQRLIAETPTLESILNNLCSSSGVEKAFLMDVKTKIYIATDSSPVDPQTYELCSDFIDVTLRIDELYKTREDRKTVERRMRALRRVAAGNNDSTAQDDDEQSVQQQEQPVPLKTMSKMQNGIALYLSQMVKGLALVGFIRTETVEKTAVLDYNAEIVSEALKKMWPHSEE</sequence>
<dbReference type="AlphaFoldDB" id="A0A5E8BJR6"/>
<reference evidence="6 7" key="1">
    <citation type="submission" date="2019-09" db="EMBL/GenBank/DDBJ databases">
        <authorList>
            <person name="Brejova B."/>
        </authorList>
    </citation>
    <scope>NUCLEOTIDE SEQUENCE [LARGE SCALE GENOMIC DNA]</scope>
</reference>
<dbReference type="RefSeq" id="XP_031853600.1">
    <property type="nucleotide sequence ID" value="XM_031997709.1"/>
</dbReference>
<organism evidence="6 7">
    <name type="scientific">Magnusiomyces paraingens</name>
    <dbReference type="NCBI Taxonomy" id="2606893"/>
    <lineage>
        <taxon>Eukaryota</taxon>
        <taxon>Fungi</taxon>
        <taxon>Dikarya</taxon>
        <taxon>Ascomycota</taxon>
        <taxon>Saccharomycotina</taxon>
        <taxon>Dipodascomycetes</taxon>
        <taxon>Dipodascales</taxon>
        <taxon>Dipodascaceae</taxon>
        <taxon>Magnusiomyces</taxon>
    </lineage>
</organism>